<dbReference type="Gene3D" id="3.40.630.30">
    <property type="match status" value="1"/>
</dbReference>
<dbReference type="EMBL" id="SVBY01000061">
    <property type="protein sequence ID" value="MBE6093191.1"/>
    <property type="molecule type" value="Genomic_DNA"/>
</dbReference>
<evidence type="ECO:0000313" key="2">
    <source>
        <dbReference type="Proteomes" id="UP000761380"/>
    </source>
</evidence>
<sequence>MQGFARLDLQEVAEVIGEEKIKEIIAEFSCPYNADVEDFLHNKAEEFAKQGLATTHLIFASYQDKMRLVGYFALAYKYFHIDLNAKGKVGSNLRHRLRKFASYDDNLKRWLVPAPLIAQLGKNYTNGYNELITGDELLKIACDTVKEAQRLTSGRVTYLECEDVKPLLEFYQSNGFSVIGRRELDSKEVGKFKSNYLLQLIKYLGR</sequence>
<dbReference type="AlphaFoldDB" id="A0A927WJR3"/>
<comment type="caution">
    <text evidence="1">The sequence shown here is derived from an EMBL/GenBank/DDBJ whole genome shotgun (WGS) entry which is preliminary data.</text>
</comment>
<organism evidence="1 2">
    <name type="scientific">Selenomonas ruminantium</name>
    <dbReference type="NCBI Taxonomy" id="971"/>
    <lineage>
        <taxon>Bacteria</taxon>
        <taxon>Bacillati</taxon>
        <taxon>Bacillota</taxon>
        <taxon>Negativicutes</taxon>
        <taxon>Selenomonadales</taxon>
        <taxon>Selenomonadaceae</taxon>
        <taxon>Selenomonas</taxon>
    </lineage>
</organism>
<protein>
    <submittedName>
        <fullName evidence="1">N-acetyltransferase</fullName>
    </submittedName>
</protein>
<dbReference type="Proteomes" id="UP000761380">
    <property type="component" value="Unassembled WGS sequence"/>
</dbReference>
<accession>A0A927WJR3</accession>
<name>A0A927WJR3_SELRU</name>
<evidence type="ECO:0000313" key="1">
    <source>
        <dbReference type="EMBL" id="MBE6093191.1"/>
    </source>
</evidence>
<reference evidence="1" key="1">
    <citation type="submission" date="2019-04" db="EMBL/GenBank/DDBJ databases">
        <title>Evolution of Biomass-Degrading Anaerobic Consortia Revealed by Metagenomics.</title>
        <authorList>
            <person name="Peng X."/>
        </authorList>
    </citation>
    <scope>NUCLEOTIDE SEQUENCE</scope>
    <source>
        <strain evidence="1">SIG240</strain>
    </source>
</reference>
<proteinExistence type="predicted"/>
<gene>
    <name evidence="1" type="ORF">E7201_08530</name>
</gene>